<dbReference type="EMBL" id="BARW01015145">
    <property type="protein sequence ID" value="GAI91310.1"/>
    <property type="molecule type" value="Genomic_DNA"/>
</dbReference>
<comment type="caution">
    <text evidence="3">The sequence shown here is derived from an EMBL/GenBank/DDBJ whole genome shotgun (WGS) entry which is preliminary data.</text>
</comment>
<proteinExistence type="predicted"/>
<organism evidence="3">
    <name type="scientific">marine sediment metagenome</name>
    <dbReference type="NCBI Taxonomy" id="412755"/>
    <lineage>
        <taxon>unclassified sequences</taxon>
        <taxon>metagenomes</taxon>
        <taxon>ecological metagenomes</taxon>
    </lineage>
</organism>
<name>X1TUR6_9ZZZZ</name>
<dbReference type="PANTHER" id="PTHR41287:SF1">
    <property type="entry name" value="PROTEIN YMFN"/>
    <property type="match status" value="1"/>
</dbReference>
<dbReference type="InterPro" id="IPR027417">
    <property type="entry name" value="P-loop_NTPase"/>
</dbReference>
<evidence type="ECO:0000313" key="3">
    <source>
        <dbReference type="EMBL" id="GAI91310.1"/>
    </source>
</evidence>
<dbReference type="AlphaFoldDB" id="X1TUR6"/>
<dbReference type="Gene3D" id="3.40.50.300">
    <property type="entry name" value="P-loop containing nucleotide triphosphate hydrolases"/>
    <property type="match status" value="1"/>
</dbReference>
<feature type="domain" description="Terminase large subunit-like ATPase" evidence="2">
    <location>
        <begin position="71"/>
        <end position="145"/>
    </location>
</feature>
<dbReference type="PANTHER" id="PTHR41287">
    <property type="match status" value="1"/>
</dbReference>
<evidence type="ECO:0000259" key="2">
    <source>
        <dbReference type="Pfam" id="PF03354"/>
    </source>
</evidence>
<dbReference type="Pfam" id="PF03354">
    <property type="entry name" value="TerL_ATPase"/>
    <property type="match status" value="1"/>
</dbReference>
<dbReference type="InterPro" id="IPR005021">
    <property type="entry name" value="Terminase_largesu-like"/>
</dbReference>
<reference evidence="3" key="1">
    <citation type="journal article" date="2014" name="Front. Microbiol.">
        <title>High frequency of phylogenetically diverse reductive dehalogenase-homologous genes in deep subseafloor sedimentary metagenomes.</title>
        <authorList>
            <person name="Kawai M."/>
            <person name="Futagami T."/>
            <person name="Toyoda A."/>
            <person name="Takaki Y."/>
            <person name="Nishi S."/>
            <person name="Hori S."/>
            <person name="Arai W."/>
            <person name="Tsubouchi T."/>
            <person name="Morono Y."/>
            <person name="Uchiyama I."/>
            <person name="Ito T."/>
            <person name="Fujiyama A."/>
            <person name="Inagaki F."/>
            <person name="Takami H."/>
        </authorList>
    </citation>
    <scope>NUCLEOTIDE SEQUENCE</scope>
    <source>
        <strain evidence="3">Expedition CK06-06</strain>
    </source>
</reference>
<gene>
    <name evidence="3" type="ORF">S12H4_26652</name>
</gene>
<feature type="compositionally biased region" description="Basic and acidic residues" evidence="1">
    <location>
        <begin position="1"/>
        <end position="20"/>
    </location>
</feature>
<dbReference type="InterPro" id="IPR046461">
    <property type="entry name" value="TerL_ATPase"/>
</dbReference>
<accession>X1TUR6</accession>
<protein>
    <recommendedName>
        <fullName evidence="2">Terminase large subunit-like ATPase domain-containing protein</fullName>
    </recommendedName>
</protein>
<evidence type="ECO:0000256" key="1">
    <source>
        <dbReference type="SAM" id="MobiDB-lite"/>
    </source>
</evidence>
<sequence>MAKGYRSKESYESKDSEKLAHSRAQLKKRWGKQVEQTKPTSFLEDPRNKDIRYFLSNHYYLERGKLINLEPFQVEILDALYPQDGSRPYDHCLIGLPRKQGKSSLLAGIILWELLFANANSPEVYCVAGDEDQAKIVFNKVRKAARRE</sequence>
<feature type="non-terminal residue" evidence="3">
    <location>
        <position position="148"/>
    </location>
</feature>
<feature type="region of interest" description="Disordered" evidence="1">
    <location>
        <begin position="1"/>
        <end position="43"/>
    </location>
</feature>